<dbReference type="GO" id="GO:0015562">
    <property type="term" value="F:efflux transmembrane transporter activity"/>
    <property type="evidence" value="ECO:0007669"/>
    <property type="project" value="TreeGrafter"/>
</dbReference>
<dbReference type="GO" id="GO:0030313">
    <property type="term" value="C:cell envelope"/>
    <property type="evidence" value="ECO:0007669"/>
    <property type="project" value="UniProtKB-SubCell"/>
</dbReference>
<feature type="domain" description="YknX-like C-terminal permuted SH3-like" evidence="7">
    <location>
        <begin position="313"/>
        <end position="372"/>
    </location>
</feature>
<dbReference type="InterPro" id="IPR058647">
    <property type="entry name" value="BSH_CzcB-like"/>
</dbReference>
<dbReference type="Proteomes" id="UP000245680">
    <property type="component" value="Unassembled WGS sequence"/>
</dbReference>
<sequence>MSPVILTVQKGLSAMRRAGLSLLAHCLVLALAAPSGALAQGGPSLVRTDLVERREVAETVSVFGQVVATRESEVAVRVSGVVTEVRVETGAQVEEGAVLAVLDRELLQLELRSKQAALSEAEAGIEVAQAGLTLAERGFARVEGLRGTNAFSQGQFEDREGALARARGELAQAEARLLNAEAAADRAAYDLERAELRAPFGGTVLEVMVDPGEYVQTGAPVARLLDIHDLEIEANVPAEYVPAMAPGMVIDAALADGQPLQLTVRALLPTEYTATRTRPVRFTADLAALGNRVAVGQSLTLNAPRDVPRTLLLVPKDAVTQARGAWSVFVHEDGKAVPRTIEIGASFGAHFEVLSGLSEGDEVVVRGNERLRPMQDIAPEPVPAREGAAGTPDPNRPDAQADADRTRRAGLSAQ</sequence>
<evidence type="ECO:0000256" key="2">
    <source>
        <dbReference type="ARBA" id="ARBA00023054"/>
    </source>
</evidence>
<dbReference type="Gene3D" id="2.40.50.100">
    <property type="match status" value="1"/>
</dbReference>
<dbReference type="GO" id="GO:1990281">
    <property type="term" value="C:efflux pump complex"/>
    <property type="evidence" value="ECO:0007669"/>
    <property type="project" value="TreeGrafter"/>
</dbReference>
<dbReference type="Gene3D" id="2.40.420.20">
    <property type="match status" value="1"/>
</dbReference>
<dbReference type="Pfam" id="PF25989">
    <property type="entry name" value="YknX_C"/>
    <property type="match status" value="1"/>
</dbReference>
<feature type="coiled-coil region" evidence="3">
    <location>
        <begin position="156"/>
        <end position="197"/>
    </location>
</feature>
<keyword evidence="5" id="KW-0732">Signal</keyword>
<dbReference type="InterPro" id="IPR006143">
    <property type="entry name" value="RND_pump_MFP"/>
</dbReference>
<proteinExistence type="inferred from homology"/>
<evidence type="ECO:0000256" key="3">
    <source>
        <dbReference type="SAM" id="Coils"/>
    </source>
</evidence>
<dbReference type="NCBIfam" id="TIGR01730">
    <property type="entry name" value="RND_mfp"/>
    <property type="match status" value="1"/>
</dbReference>
<feature type="region of interest" description="Disordered" evidence="4">
    <location>
        <begin position="371"/>
        <end position="414"/>
    </location>
</feature>
<evidence type="ECO:0000256" key="4">
    <source>
        <dbReference type="SAM" id="MobiDB-lite"/>
    </source>
</evidence>
<evidence type="ECO:0000313" key="8">
    <source>
        <dbReference type="EMBL" id="PWR02528.1"/>
    </source>
</evidence>
<dbReference type="SUPFAM" id="SSF111369">
    <property type="entry name" value="HlyD-like secretion proteins"/>
    <property type="match status" value="1"/>
</dbReference>
<dbReference type="Gene3D" id="6.10.140.1990">
    <property type="match status" value="1"/>
</dbReference>
<accession>A0A2V2LAW4</accession>
<comment type="similarity">
    <text evidence="1">Belongs to the membrane fusion protein (MFP) (TC 8.A.1) family.</text>
</comment>
<dbReference type="OrthoDB" id="9813967at2"/>
<gene>
    <name evidence="8" type="ORF">DKT77_11420</name>
</gene>
<evidence type="ECO:0000256" key="5">
    <source>
        <dbReference type="SAM" id="SignalP"/>
    </source>
</evidence>
<evidence type="ECO:0000259" key="6">
    <source>
        <dbReference type="Pfam" id="PF25973"/>
    </source>
</evidence>
<dbReference type="EMBL" id="QGKU01000034">
    <property type="protein sequence ID" value="PWR02528.1"/>
    <property type="molecule type" value="Genomic_DNA"/>
</dbReference>
<dbReference type="Pfam" id="PF25973">
    <property type="entry name" value="BSH_CzcB"/>
    <property type="match status" value="1"/>
</dbReference>
<dbReference type="GO" id="GO:0019898">
    <property type="term" value="C:extrinsic component of membrane"/>
    <property type="evidence" value="ECO:0007669"/>
    <property type="project" value="InterPro"/>
</dbReference>
<name>A0A2V2LAW4_9RHOB</name>
<keyword evidence="9" id="KW-1185">Reference proteome</keyword>
<evidence type="ECO:0000313" key="9">
    <source>
        <dbReference type="Proteomes" id="UP000245680"/>
    </source>
</evidence>
<evidence type="ECO:0000256" key="1">
    <source>
        <dbReference type="ARBA" id="ARBA00009477"/>
    </source>
</evidence>
<feature type="signal peptide" evidence="5">
    <location>
        <begin position="1"/>
        <end position="39"/>
    </location>
</feature>
<organism evidence="8 9">
    <name type="scientific">Meridianimarinicoccus roseus</name>
    <dbReference type="NCBI Taxonomy" id="2072018"/>
    <lineage>
        <taxon>Bacteria</taxon>
        <taxon>Pseudomonadati</taxon>
        <taxon>Pseudomonadota</taxon>
        <taxon>Alphaproteobacteria</taxon>
        <taxon>Rhodobacterales</taxon>
        <taxon>Paracoccaceae</taxon>
        <taxon>Meridianimarinicoccus</taxon>
    </lineage>
</organism>
<protein>
    <submittedName>
        <fullName evidence="8">Efflux RND transporter periplasmic adaptor subunit</fullName>
    </submittedName>
</protein>
<dbReference type="GO" id="GO:1990961">
    <property type="term" value="P:xenobiotic detoxification by transmembrane export across the plasma membrane"/>
    <property type="evidence" value="ECO:0007669"/>
    <property type="project" value="InterPro"/>
</dbReference>
<comment type="caution">
    <text evidence="8">The sequence shown here is derived from an EMBL/GenBank/DDBJ whole genome shotgun (WGS) entry which is preliminary data.</text>
</comment>
<feature type="chain" id="PRO_5015870993" evidence="5">
    <location>
        <begin position="40"/>
        <end position="414"/>
    </location>
</feature>
<keyword evidence="2 3" id="KW-0175">Coiled coil</keyword>
<dbReference type="InterPro" id="IPR058637">
    <property type="entry name" value="YknX-like_C"/>
</dbReference>
<dbReference type="GO" id="GO:1990195">
    <property type="term" value="C:macrolide transmembrane transporter complex"/>
    <property type="evidence" value="ECO:0007669"/>
    <property type="project" value="InterPro"/>
</dbReference>
<dbReference type="PANTHER" id="PTHR30469">
    <property type="entry name" value="MULTIDRUG RESISTANCE PROTEIN MDTA"/>
    <property type="match status" value="1"/>
</dbReference>
<reference evidence="8 9" key="1">
    <citation type="submission" date="2018-05" db="EMBL/GenBank/DDBJ databases">
        <title>Rhodobacteraceae gen. nov., sp. nov. isolated from sea water.</title>
        <authorList>
            <person name="Ren Y."/>
        </authorList>
    </citation>
    <scope>NUCLEOTIDE SEQUENCE [LARGE SCALE GENOMIC DNA]</scope>
    <source>
        <strain evidence="8 9">TG-679</strain>
    </source>
</reference>
<dbReference type="PANTHER" id="PTHR30469:SF15">
    <property type="entry name" value="HLYD FAMILY OF SECRETION PROTEINS"/>
    <property type="match status" value="1"/>
</dbReference>
<feature type="domain" description="CzcB-like barrel-sandwich hybrid" evidence="6">
    <location>
        <begin position="72"/>
        <end position="224"/>
    </location>
</feature>
<dbReference type="InterPro" id="IPR030190">
    <property type="entry name" value="MacA_alpha-hairpin_sf"/>
</dbReference>
<dbReference type="AlphaFoldDB" id="A0A2V2LAW4"/>
<evidence type="ECO:0000259" key="7">
    <source>
        <dbReference type="Pfam" id="PF25989"/>
    </source>
</evidence>